<organism evidence="2 3">
    <name type="scientific">Bugula neritina</name>
    <name type="common">Brown bryozoan</name>
    <name type="synonym">Sertularia neritina</name>
    <dbReference type="NCBI Taxonomy" id="10212"/>
    <lineage>
        <taxon>Eukaryota</taxon>
        <taxon>Metazoa</taxon>
        <taxon>Spiralia</taxon>
        <taxon>Lophotrochozoa</taxon>
        <taxon>Bryozoa</taxon>
        <taxon>Gymnolaemata</taxon>
        <taxon>Cheilostomatida</taxon>
        <taxon>Flustrina</taxon>
        <taxon>Buguloidea</taxon>
        <taxon>Bugulidae</taxon>
        <taxon>Bugula</taxon>
    </lineage>
</organism>
<sequence>MVEPRVTRRLPVIRTLKKKEEPKPQTVPTVLPRIPTRIRGPPLIIGRLSSAQRLRRDKTFHSASTPVGKALVELEHEFLTVDDAQVGEVLDRVNSFIYTIAHRINKNRHNLKFGELYFSGPALNNLGTKLNFSHLNLYFPLKFKEFRLRDTHEGYTKIYLNRNPSYDRFQSIRSNSHKNLISPIKISAAIHEMMTHICQSVGRGTVLPFDDNPSSYGEGGYQVVVLLDDYIRLTVIPTLHIKLQKREVDETIIVAKPYLFDKDPESDTLWRYDNPSKAKRLLTTMNHADRGTRSRALCLLHICCMLDPVLQLCPHEFVSMVMFSTFDEDVDQLPSWQMEDLEKCFMKILTCWHQYMISGVLEHPFIAGLNCFAKMEEKDRLLIRNRIARLIGNRRELVRLLQLRTASTQ</sequence>
<keyword evidence="3" id="KW-1185">Reference proteome</keyword>
<evidence type="ECO:0000256" key="1">
    <source>
        <dbReference type="ARBA" id="ARBA00008307"/>
    </source>
</evidence>
<proteinExistence type="inferred from homology"/>
<reference evidence="2" key="1">
    <citation type="submission" date="2020-06" db="EMBL/GenBank/DDBJ databases">
        <title>Draft genome of Bugula neritina, a colonial animal packing powerful symbionts and potential medicines.</title>
        <authorList>
            <person name="Rayko M."/>
        </authorList>
    </citation>
    <scope>NUCLEOTIDE SEQUENCE [LARGE SCALE GENOMIC DNA]</scope>
    <source>
        <strain evidence="2">Kwan_BN1</strain>
    </source>
</reference>
<evidence type="ECO:0000313" key="3">
    <source>
        <dbReference type="Proteomes" id="UP000593567"/>
    </source>
</evidence>
<dbReference type="PANTHER" id="PTHR10656">
    <property type="entry name" value="CELL FATE DETERMINING PROTEIN MAB21-RELATED"/>
    <property type="match status" value="1"/>
</dbReference>
<comment type="similarity">
    <text evidence="1">Belongs to the mab-21 family.</text>
</comment>
<dbReference type="Proteomes" id="UP000593567">
    <property type="component" value="Unassembled WGS sequence"/>
</dbReference>
<gene>
    <name evidence="2" type="ORF">EB796_005396</name>
</gene>
<dbReference type="AlphaFoldDB" id="A0A7J7KEE2"/>
<evidence type="ECO:0000313" key="2">
    <source>
        <dbReference type="EMBL" id="KAF6036294.1"/>
    </source>
</evidence>
<dbReference type="PANTHER" id="PTHR10656:SF42">
    <property type="entry name" value="CYCLIC GMP-AMP SYNTHASE-LIKE PROTEIN-RELATED"/>
    <property type="match status" value="1"/>
</dbReference>
<protein>
    <submittedName>
        <fullName evidence="2">MIEF1</fullName>
    </submittedName>
</protein>
<dbReference type="EMBL" id="VXIV02000751">
    <property type="protein sequence ID" value="KAF6036294.1"/>
    <property type="molecule type" value="Genomic_DNA"/>
</dbReference>
<comment type="caution">
    <text evidence="2">The sequence shown here is derived from an EMBL/GenBank/DDBJ whole genome shotgun (WGS) entry which is preliminary data.</text>
</comment>
<accession>A0A7J7KEE2</accession>
<dbReference type="Gene3D" id="1.10.1410.40">
    <property type="match status" value="1"/>
</dbReference>
<name>A0A7J7KEE2_BUGNE</name>